<comment type="caution">
    <text evidence="7">The sequence shown here is derived from an EMBL/GenBank/DDBJ whole genome shotgun (WGS) entry which is preliminary data.</text>
</comment>
<dbReference type="InterPro" id="IPR009003">
    <property type="entry name" value="Peptidase_S1_PA"/>
</dbReference>
<feature type="chain" id="PRO_5017026113" description="PDZ domain-containing protein" evidence="5">
    <location>
        <begin position="33"/>
        <end position="479"/>
    </location>
</feature>
<evidence type="ECO:0000256" key="5">
    <source>
        <dbReference type="SAM" id="SignalP"/>
    </source>
</evidence>
<protein>
    <recommendedName>
        <fullName evidence="6">PDZ domain-containing protein</fullName>
    </recommendedName>
</protein>
<gene>
    <name evidence="7" type="ORF">DIZ78_07830</name>
</gene>
<comment type="similarity">
    <text evidence="1">Belongs to the peptidase S1C family.</text>
</comment>
<dbReference type="Proteomes" id="UP000254771">
    <property type="component" value="Unassembled WGS sequence"/>
</dbReference>
<dbReference type="PRINTS" id="PR00834">
    <property type="entry name" value="PROTEASES2C"/>
</dbReference>
<organism evidence="7 8">
    <name type="scientific">endosymbiont of Escarpia spicata</name>
    <dbReference type="NCBI Taxonomy" id="2200908"/>
    <lineage>
        <taxon>Bacteria</taxon>
        <taxon>Pseudomonadati</taxon>
        <taxon>Pseudomonadota</taxon>
        <taxon>Gammaproteobacteria</taxon>
        <taxon>sulfur-oxidizing symbionts</taxon>
    </lineage>
</organism>
<dbReference type="PANTHER" id="PTHR22939:SF129">
    <property type="entry name" value="SERINE PROTEASE HTRA2, MITOCHONDRIAL"/>
    <property type="match status" value="1"/>
</dbReference>
<keyword evidence="4" id="KW-0720">Serine protease</keyword>
<dbReference type="GO" id="GO:0042597">
    <property type="term" value="C:periplasmic space"/>
    <property type="evidence" value="ECO:0007669"/>
    <property type="project" value="TreeGrafter"/>
</dbReference>
<dbReference type="InterPro" id="IPR001478">
    <property type="entry name" value="PDZ"/>
</dbReference>
<reference evidence="7 8" key="1">
    <citation type="journal article" date="2018" name="ISME J.">
        <title>Endosymbiont genomes yield clues of tubeworm success.</title>
        <authorList>
            <person name="Li Y."/>
            <person name="Liles M.R."/>
            <person name="Halanych K.M."/>
        </authorList>
    </citation>
    <scope>NUCLEOTIDE SEQUENCE [LARGE SCALE GENOMIC DNA]</scope>
    <source>
        <strain evidence="7">A1462</strain>
    </source>
</reference>
<evidence type="ECO:0000313" key="7">
    <source>
        <dbReference type="EMBL" id="RDH86789.1"/>
    </source>
</evidence>
<dbReference type="AlphaFoldDB" id="A0A370DQY2"/>
<dbReference type="PANTHER" id="PTHR22939">
    <property type="entry name" value="SERINE PROTEASE FAMILY S1C HTRA-RELATED"/>
    <property type="match status" value="1"/>
</dbReference>
<dbReference type="GO" id="GO:0004252">
    <property type="term" value="F:serine-type endopeptidase activity"/>
    <property type="evidence" value="ECO:0007669"/>
    <property type="project" value="InterPro"/>
</dbReference>
<evidence type="ECO:0000259" key="6">
    <source>
        <dbReference type="SMART" id="SM00228"/>
    </source>
</evidence>
<dbReference type="Pfam" id="PF13365">
    <property type="entry name" value="Trypsin_2"/>
    <property type="match status" value="1"/>
</dbReference>
<keyword evidence="3" id="KW-0378">Hydrolase</keyword>
<dbReference type="EMBL" id="QFXE01000008">
    <property type="protein sequence ID" value="RDH86789.1"/>
    <property type="molecule type" value="Genomic_DNA"/>
</dbReference>
<dbReference type="Gene3D" id="2.30.42.10">
    <property type="match status" value="2"/>
</dbReference>
<proteinExistence type="inferred from homology"/>
<feature type="domain" description="PDZ" evidence="6">
    <location>
        <begin position="297"/>
        <end position="364"/>
    </location>
</feature>
<evidence type="ECO:0000256" key="2">
    <source>
        <dbReference type="ARBA" id="ARBA00022670"/>
    </source>
</evidence>
<evidence type="ECO:0000313" key="8">
    <source>
        <dbReference type="Proteomes" id="UP000254771"/>
    </source>
</evidence>
<name>A0A370DQY2_9GAMM</name>
<keyword evidence="8" id="KW-1185">Reference proteome</keyword>
<keyword evidence="5" id="KW-0732">Signal</keyword>
<dbReference type="InterPro" id="IPR036034">
    <property type="entry name" value="PDZ_sf"/>
</dbReference>
<dbReference type="SMART" id="SM00228">
    <property type="entry name" value="PDZ"/>
    <property type="match status" value="2"/>
</dbReference>
<feature type="domain" description="PDZ" evidence="6">
    <location>
        <begin position="393"/>
        <end position="470"/>
    </location>
</feature>
<evidence type="ECO:0000256" key="3">
    <source>
        <dbReference type="ARBA" id="ARBA00022801"/>
    </source>
</evidence>
<keyword evidence="2" id="KW-0645">Protease</keyword>
<dbReference type="Gene3D" id="2.40.10.120">
    <property type="match status" value="1"/>
</dbReference>
<dbReference type="SUPFAM" id="SSF50494">
    <property type="entry name" value="Trypsin-like serine proteases"/>
    <property type="match status" value="1"/>
</dbReference>
<dbReference type="SUPFAM" id="SSF50156">
    <property type="entry name" value="PDZ domain-like"/>
    <property type="match status" value="2"/>
</dbReference>
<dbReference type="Pfam" id="PF13180">
    <property type="entry name" value="PDZ_2"/>
    <property type="match status" value="1"/>
</dbReference>
<accession>A0A370DQY2</accession>
<dbReference type="GO" id="GO:0006515">
    <property type="term" value="P:protein quality control for misfolded or incompletely synthesized proteins"/>
    <property type="evidence" value="ECO:0007669"/>
    <property type="project" value="TreeGrafter"/>
</dbReference>
<evidence type="ECO:0000256" key="1">
    <source>
        <dbReference type="ARBA" id="ARBA00010541"/>
    </source>
</evidence>
<dbReference type="InterPro" id="IPR001940">
    <property type="entry name" value="Peptidase_S1C"/>
</dbReference>
<evidence type="ECO:0000256" key="4">
    <source>
        <dbReference type="ARBA" id="ARBA00022825"/>
    </source>
</evidence>
<sequence length="479" mass="52414">MVNFRISQHPVKALLCLLVLMAGTLPSMSSWGALTVEAPKPGQFRAPFDKRRGIHSYADLVDATVGAIVRINNWQKVEHKDKKTKKKEYRLEPASLGSGAFFDATRRLAVTNHHVVEGAEKLTVLLSDGREVPARLVGADKMTDIAVVQLNESPAQALNFVDSSTVRTGDVVFAAGSPVGLDFSYSMGIVSATQRSLGKGGVEAFIQTDAAINGGNSGGPLLDTAGRIVGINTLELAKKGKRTIDGIGFAVPSDIVVRVIERLIENGRLRRAYHGLEKGASLAKLMADKSVRKILLKELKVSVDSGVFVMEIKPGSPFFNAGIRKGDIITGAGEERIDNLHDIVNFVSMVEVDNRYPLVFMRDGAPHRAYLSFSARHELKPKGKTKQYLQFTHHFHAVFTEQPKRFDRSDTCRGVSVAYVDEKKAVGKNRLRVGDIVTAVDSKGIHDLQTLDKSLNGRRLEVPVVLCRKDRKMTLSLVP</sequence>
<feature type="signal peptide" evidence="5">
    <location>
        <begin position="1"/>
        <end position="32"/>
    </location>
</feature>